<gene>
    <name evidence="1" type="ORF">FYJ39_07995</name>
</gene>
<keyword evidence="2" id="KW-1185">Reference proteome</keyword>
<evidence type="ECO:0008006" key="3">
    <source>
        <dbReference type="Google" id="ProtNLM"/>
    </source>
</evidence>
<dbReference type="AlphaFoldDB" id="A0A7X2NKD4"/>
<dbReference type="InterPro" id="IPR043472">
    <property type="entry name" value="Macro_dom-like"/>
</dbReference>
<comment type="caution">
    <text evidence="1">The sequence shown here is derived from an EMBL/GenBank/DDBJ whole genome shotgun (WGS) entry which is preliminary data.</text>
</comment>
<accession>A0A7X2NKD4</accession>
<evidence type="ECO:0000313" key="2">
    <source>
        <dbReference type="Proteomes" id="UP000429958"/>
    </source>
</evidence>
<dbReference type="EMBL" id="VUMD01000006">
    <property type="protein sequence ID" value="MSS36511.1"/>
    <property type="molecule type" value="Genomic_DNA"/>
</dbReference>
<dbReference type="SUPFAM" id="SSF52949">
    <property type="entry name" value="Macro domain-like"/>
    <property type="match status" value="1"/>
</dbReference>
<dbReference type="Proteomes" id="UP000429958">
    <property type="component" value="Unassembled WGS sequence"/>
</dbReference>
<name>A0A7X2NKD4_9CLOT</name>
<sequence length="182" mass="21046">MKLFFEYGDVTKKYSEYVQAQCISEDCVMGSGVVIAYRKLFPGLKEMCKAYVSGVQKAMTAHAGSQEERLQYQTRNGSLRPYRVVHNGKVIYNMFTKKMVWMHAGRGITTQRYLENMQQSLEVVCQEMMKHGEQKLAISKIGCGRDRCEWEDVELILKKVFGETDIEICVCEYDEIKEQNHA</sequence>
<dbReference type="PANTHER" id="PTHR12521:SF0">
    <property type="entry name" value="ADP-RIBOSE GLYCOHYDROLASE OARD1"/>
    <property type="match status" value="1"/>
</dbReference>
<reference evidence="1 2" key="1">
    <citation type="submission" date="2019-08" db="EMBL/GenBank/DDBJ databases">
        <title>In-depth cultivation of the pig gut microbiome towards novel bacterial diversity and tailored functional studies.</title>
        <authorList>
            <person name="Wylensek D."/>
            <person name="Hitch T.C.A."/>
            <person name="Clavel T."/>
        </authorList>
    </citation>
    <scope>NUCLEOTIDE SEQUENCE [LARGE SCALE GENOMIC DNA]</scope>
    <source>
        <strain evidence="1 2">WCA-389-WT-23D1</strain>
    </source>
</reference>
<protein>
    <recommendedName>
        <fullName evidence="3">Macro domain-containing protein</fullName>
    </recommendedName>
</protein>
<dbReference type="GO" id="GO:0140291">
    <property type="term" value="P:peptidyl-glutamate ADP-deribosylation"/>
    <property type="evidence" value="ECO:0007669"/>
    <property type="project" value="TreeGrafter"/>
</dbReference>
<organism evidence="1 2">
    <name type="scientific">Clostridium porci</name>
    <dbReference type="NCBI Taxonomy" id="2605778"/>
    <lineage>
        <taxon>Bacteria</taxon>
        <taxon>Bacillati</taxon>
        <taxon>Bacillota</taxon>
        <taxon>Clostridia</taxon>
        <taxon>Eubacteriales</taxon>
        <taxon>Clostridiaceae</taxon>
        <taxon>Clostridium</taxon>
    </lineage>
</organism>
<dbReference type="InterPro" id="IPR050892">
    <property type="entry name" value="ADP-ribose_metab_enzymes"/>
</dbReference>
<dbReference type="Gene3D" id="3.40.220.10">
    <property type="entry name" value="Leucine Aminopeptidase, subunit E, domain 1"/>
    <property type="match status" value="1"/>
</dbReference>
<proteinExistence type="predicted"/>
<dbReference type="PANTHER" id="PTHR12521">
    <property type="entry name" value="PROTEIN C6ORF130"/>
    <property type="match status" value="1"/>
</dbReference>
<dbReference type="RefSeq" id="WP_154471955.1">
    <property type="nucleotide sequence ID" value="NZ_VUMD01000006.1"/>
</dbReference>
<evidence type="ECO:0000313" key="1">
    <source>
        <dbReference type="EMBL" id="MSS36511.1"/>
    </source>
</evidence>